<dbReference type="InterPro" id="IPR013320">
    <property type="entry name" value="ConA-like_dom_sf"/>
</dbReference>
<evidence type="ECO:0000313" key="3">
    <source>
        <dbReference type="Proteomes" id="UP001141327"/>
    </source>
</evidence>
<evidence type="ECO:0000313" key="2">
    <source>
        <dbReference type="EMBL" id="KAJ4458978.1"/>
    </source>
</evidence>
<dbReference type="EMBL" id="JAPMOS010000023">
    <property type="protein sequence ID" value="KAJ4458978.1"/>
    <property type="molecule type" value="Genomic_DNA"/>
</dbReference>
<dbReference type="Pfam" id="PF12937">
    <property type="entry name" value="F-box-like"/>
    <property type="match status" value="1"/>
</dbReference>
<dbReference type="Proteomes" id="UP001141327">
    <property type="component" value="Unassembled WGS sequence"/>
</dbReference>
<sequence>MAELAYLPDELFIMVLANLNGADLGHALQTCKRCSTLLVNEEFWRNWCRNWLGINRLDGRASTFREAAQAGVEFTWDPDHSKPNLIFSDRNRVVATPKTEGDNSVVLGRTVFRPGDCRFWEIHILGRSRGPTFTFGVARANYTKYAQYLNGPTNSKVPSDAARSLQVYLDLHVRNEEYIALFIDGVLDVVHQLREFGAREEWATVGLRPAISMWYNDNILELSGGIRSIPEAMLDQITSRRAAGGQTASRGKGSWTH</sequence>
<comment type="caution">
    <text evidence="2">The sequence shown here is derived from an EMBL/GenBank/DDBJ whole genome shotgun (WGS) entry which is preliminary data.</text>
</comment>
<reference evidence="2" key="1">
    <citation type="journal article" date="2022" name="bioRxiv">
        <title>Genomics of Preaxostyla Flagellates Illuminates Evolutionary Transitions and the Path Towards Mitochondrial Loss.</title>
        <authorList>
            <person name="Novak L.V.F."/>
            <person name="Treitli S.C."/>
            <person name="Pyrih J."/>
            <person name="Halakuc P."/>
            <person name="Pipaliya S.V."/>
            <person name="Vacek V."/>
            <person name="Brzon O."/>
            <person name="Soukal P."/>
            <person name="Eme L."/>
            <person name="Dacks J.B."/>
            <person name="Karnkowska A."/>
            <person name="Elias M."/>
            <person name="Hampl V."/>
        </authorList>
    </citation>
    <scope>NUCLEOTIDE SEQUENCE</scope>
    <source>
        <strain evidence="2">RCP-MX</strain>
    </source>
</reference>
<feature type="domain" description="F-box" evidence="1">
    <location>
        <begin position="1"/>
        <end position="47"/>
    </location>
</feature>
<organism evidence="2 3">
    <name type="scientific">Paratrimastix pyriformis</name>
    <dbReference type="NCBI Taxonomy" id="342808"/>
    <lineage>
        <taxon>Eukaryota</taxon>
        <taxon>Metamonada</taxon>
        <taxon>Preaxostyla</taxon>
        <taxon>Paratrimastigidae</taxon>
        <taxon>Paratrimastix</taxon>
    </lineage>
</organism>
<protein>
    <recommendedName>
        <fullName evidence="1">F-box domain-containing protein</fullName>
    </recommendedName>
</protein>
<accession>A0ABQ8UJJ4</accession>
<dbReference type="SUPFAM" id="SSF49899">
    <property type="entry name" value="Concanavalin A-like lectins/glucanases"/>
    <property type="match status" value="1"/>
</dbReference>
<gene>
    <name evidence="2" type="ORF">PAPYR_5023</name>
</gene>
<keyword evidence="3" id="KW-1185">Reference proteome</keyword>
<dbReference type="PROSITE" id="PS50181">
    <property type="entry name" value="FBOX"/>
    <property type="match status" value="1"/>
</dbReference>
<evidence type="ECO:0000259" key="1">
    <source>
        <dbReference type="PROSITE" id="PS50181"/>
    </source>
</evidence>
<name>A0ABQ8UJJ4_9EUKA</name>
<dbReference type="InterPro" id="IPR001810">
    <property type="entry name" value="F-box_dom"/>
</dbReference>
<dbReference type="Gene3D" id="1.20.1280.50">
    <property type="match status" value="1"/>
</dbReference>
<dbReference type="SUPFAM" id="SSF81383">
    <property type="entry name" value="F-box domain"/>
    <property type="match status" value="1"/>
</dbReference>
<dbReference type="InterPro" id="IPR036047">
    <property type="entry name" value="F-box-like_dom_sf"/>
</dbReference>
<proteinExistence type="predicted"/>